<dbReference type="Pfam" id="PF03168">
    <property type="entry name" value="LEA_2"/>
    <property type="match status" value="1"/>
</dbReference>
<dbReference type="Proteomes" id="UP000447434">
    <property type="component" value="Chromosome 24"/>
</dbReference>
<keyword evidence="3" id="KW-1133">Transmembrane helix</keyword>
<comment type="caution">
    <text evidence="5">The sequence shown here is derived from an EMBL/GenBank/DDBJ whole genome shotgun (WGS) entry which is preliminary data.</text>
</comment>
<evidence type="ECO:0000256" key="1">
    <source>
        <dbReference type="ARBA" id="ARBA00004167"/>
    </source>
</evidence>
<dbReference type="GO" id="GO:0009506">
    <property type="term" value="C:plasmodesma"/>
    <property type="evidence" value="ECO:0007669"/>
    <property type="project" value="TreeGrafter"/>
</dbReference>
<protein>
    <submittedName>
        <fullName evidence="5">Putative Late embryogenesis abundant protein, LEA-14</fullName>
    </submittedName>
</protein>
<dbReference type="EMBL" id="WOCE01000024">
    <property type="protein sequence ID" value="KAE9585637.1"/>
    <property type="molecule type" value="Genomic_DNA"/>
</dbReference>
<keyword evidence="2" id="KW-0812">Transmembrane</keyword>
<dbReference type="OrthoDB" id="1426517at2759"/>
<accession>A0A6A4NG42</accession>
<dbReference type="PANTHER" id="PTHR31415:SF166">
    <property type="entry name" value="LATE EMBRYOGENESIS ABUNDANT (LEA) HYDROXYPROLINE-RICH GLYCOPROTEIN FAMILY"/>
    <property type="match status" value="1"/>
</dbReference>
<dbReference type="InterPro" id="IPR004864">
    <property type="entry name" value="LEA_2"/>
</dbReference>
<evidence type="ECO:0000313" key="6">
    <source>
        <dbReference type="Proteomes" id="UP000447434"/>
    </source>
</evidence>
<comment type="subcellular location">
    <subcellularLocation>
        <location evidence="1">Membrane</location>
        <topology evidence="1">Single-pass membrane protein</topology>
    </subcellularLocation>
</comment>
<keyword evidence="4" id="KW-0472">Membrane</keyword>
<reference evidence="6" key="1">
    <citation type="journal article" date="2020" name="Nat. Commun.">
        <title>Genome sequence of the cluster root forming white lupin.</title>
        <authorList>
            <person name="Hufnagel B."/>
            <person name="Marques A."/>
            <person name="Soriano A."/>
            <person name="Marques L."/>
            <person name="Divol F."/>
            <person name="Doumas P."/>
            <person name="Sallet E."/>
            <person name="Mancinotti D."/>
            <person name="Carrere S."/>
            <person name="Marande W."/>
            <person name="Arribat S."/>
            <person name="Keller J."/>
            <person name="Huneau C."/>
            <person name="Blein T."/>
            <person name="Aime D."/>
            <person name="Laguerre M."/>
            <person name="Taylor J."/>
            <person name="Schubert V."/>
            <person name="Nelson M."/>
            <person name="Geu-Flores F."/>
            <person name="Crespi M."/>
            <person name="Gallardo-Guerrero K."/>
            <person name="Delaux P.-M."/>
            <person name="Salse J."/>
            <person name="Berges H."/>
            <person name="Guyot R."/>
            <person name="Gouzy J."/>
            <person name="Peret B."/>
        </authorList>
    </citation>
    <scope>NUCLEOTIDE SEQUENCE [LARGE SCALE GENOMIC DNA]</scope>
    <source>
        <strain evidence="6">cv. Amiga</strain>
    </source>
</reference>
<evidence type="ECO:0000256" key="2">
    <source>
        <dbReference type="ARBA" id="ARBA00022692"/>
    </source>
</evidence>
<dbReference type="AlphaFoldDB" id="A0A6A4NG42"/>
<evidence type="ECO:0000256" key="4">
    <source>
        <dbReference type="ARBA" id="ARBA00023136"/>
    </source>
</evidence>
<dbReference type="GO" id="GO:0098542">
    <property type="term" value="P:defense response to other organism"/>
    <property type="evidence" value="ECO:0007669"/>
    <property type="project" value="InterPro"/>
</dbReference>
<dbReference type="GO" id="GO:0005886">
    <property type="term" value="C:plasma membrane"/>
    <property type="evidence" value="ECO:0007669"/>
    <property type="project" value="TreeGrafter"/>
</dbReference>
<keyword evidence="6" id="KW-1185">Reference proteome</keyword>
<dbReference type="InterPro" id="IPR044839">
    <property type="entry name" value="NDR1-like"/>
</dbReference>
<gene>
    <name evidence="5" type="ORF">Lalb_Chr24g0393411</name>
</gene>
<organism evidence="5 6">
    <name type="scientific">Lupinus albus</name>
    <name type="common">White lupine</name>
    <name type="synonym">Lupinus termis</name>
    <dbReference type="NCBI Taxonomy" id="3870"/>
    <lineage>
        <taxon>Eukaryota</taxon>
        <taxon>Viridiplantae</taxon>
        <taxon>Streptophyta</taxon>
        <taxon>Embryophyta</taxon>
        <taxon>Tracheophyta</taxon>
        <taxon>Spermatophyta</taxon>
        <taxon>Magnoliopsida</taxon>
        <taxon>eudicotyledons</taxon>
        <taxon>Gunneridae</taxon>
        <taxon>Pentapetalae</taxon>
        <taxon>rosids</taxon>
        <taxon>fabids</taxon>
        <taxon>Fabales</taxon>
        <taxon>Fabaceae</taxon>
        <taxon>Papilionoideae</taxon>
        <taxon>50 kb inversion clade</taxon>
        <taxon>genistoids sensu lato</taxon>
        <taxon>core genistoids</taxon>
        <taxon>Genisteae</taxon>
        <taxon>Lupinus</taxon>
    </lineage>
</organism>
<evidence type="ECO:0000256" key="3">
    <source>
        <dbReference type="ARBA" id="ARBA00022989"/>
    </source>
</evidence>
<name>A0A6A4NG42_LUPAL</name>
<evidence type="ECO:0000313" key="5">
    <source>
        <dbReference type="EMBL" id="KAE9585637.1"/>
    </source>
</evidence>
<proteinExistence type="predicted"/>
<sequence>MSKDCGHHDEERRQLHRRIVTGIITFIILILLIIFLIWIILKPSKPHFIIQDLTVYNFNLSSTTTTATNTEPSFSSPTPNTLSTTMQATISSFNPNARIGIYYQKLGVYASYRGQQISSYTMVPVTYQGHREATVWSPFLYGTAVPVSPYVLSSLQEDEDAGGTLVNVKINGRVKWKVGTWVSGRYHIDVNCPAYITLGGGRNNAIGVATAVMKFQTDQTCTVDV</sequence>
<dbReference type="PANTHER" id="PTHR31415">
    <property type="entry name" value="OS05G0367900 PROTEIN"/>
    <property type="match status" value="1"/>
</dbReference>